<keyword evidence="3" id="KW-1185">Reference proteome</keyword>
<dbReference type="InterPro" id="IPR029068">
    <property type="entry name" value="Glyas_Bleomycin-R_OHBP_Dase"/>
</dbReference>
<dbReference type="STRING" id="1844.UG56_006545"/>
<name>A0A1J4NAY7_9ACTN</name>
<dbReference type="Proteomes" id="UP000033772">
    <property type="component" value="Unassembled WGS sequence"/>
</dbReference>
<dbReference type="RefSeq" id="WP_045547739.1">
    <property type="nucleotide sequence ID" value="NZ_JZDQ02000007.1"/>
</dbReference>
<dbReference type="AlphaFoldDB" id="A0A1J4NAY7"/>
<gene>
    <name evidence="2" type="ORF">UG56_006545</name>
</gene>
<dbReference type="Pfam" id="PF00903">
    <property type="entry name" value="Glyoxalase"/>
    <property type="match status" value="1"/>
</dbReference>
<sequence length="122" mass="13040">MSTITDIRTVGITVADQDEAIAFYRDTLGFDVRLDVDGPTRWIEVAPVGADVSLALVAGDRPAAEVTETGIRFNVPDAAAERDALGSRGVSVGELLTWPGVPPMFTFDDTDGNRFVIIEQAS</sequence>
<dbReference type="InterPro" id="IPR004360">
    <property type="entry name" value="Glyas_Fos-R_dOase_dom"/>
</dbReference>
<dbReference type="SUPFAM" id="SSF54593">
    <property type="entry name" value="Glyoxalase/Bleomycin resistance protein/Dihydroxybiphenyl dioxygenase"/>
    <property type="match status" value="1"/>
</dbReference>
<proteinExistence type="predicted"/>
<accession>A0A1J4NAY7</accession>
<dbReference type="EMBL" id="JZDQ02000007">
    <property type="protein sequence ID" value="OIJ27657.1"/>
    <property type="molecule type" value="Genomic_DNA"/>
</dbReference>
<dbReference type="PANTHER" id="PTHR36437:SF2">
    <property type="entry name" value="GLYOXALASE_BLEOMYCIN RESISTANCE PROTEIN_DIOXYGENASE"/>
    <property type="match status" value="1"/>
</dbReference>
<dbReference type="OrthoDB" id="197463at2"/>
<dbReference type="PANTHER" id="PTHR36437">
    <property type="entry name" value="GLYOXALASE/BLEOMYCIN RESISTANCE PROTEIN/DIOXYGENASE"/>
    <property type="match status" value="1"/>
</dbReference>
<evidence type="ECO:0000259" key="1">
    <source>
        <dbReference type="PROSITE" id="PS51819"/>
    </source>
</evidence>
<protein>
    <submittedName>
        <fullName evidence="2">Glyoxalase</fullName>
    </submittedName>
</protein>
<dbReference type="InterPro" id="IPR037523">
    <property type="entry name" value="VOC_core"/>
</dbReference>
<dbReference type="PROSITE" id="PS51819">
    <property type="entry name" value="VOC"/>
    <property type="match status" value="1"/>
</dbReference>
<reference evidence="2" key="1">
    <citation type="submission" date="2016-10" db="EMBL/GenBank/DDBJ databases">
        <title>Draft Genome Sequence of Nocardioides luteus Strain BAFB, an Alkane-Degrading Bacterium Isolated from JP-7 Polluted Soil.</title>
        <authorList>
            <person name="Brown L."/>
            <person name="Ruiz O.N."/>
            <person name="Gunasekera T."/>
        </authorList>
    </citation>
    <scope>NUCLEOTIDE SEQUENCE [LARGE SCALE GENOMIC DNA]</scope>
    <source>
        <strain evidence="2">BAFB</strain>
    </source>
</reference>
<feature type="domain" description="VOC" evidence="1">
    <location>
        <begin position="6"/>
        <end position="120"/>
    </location>
</feature>
<organism evidence="2 3">
    <name type="scientific">Nocardioides luteus</name>
    <dbReference type="NCBI Taxonomy" id="1844"/>
    <lineage>
        <taxon>Bacteria</taxon>
        <taxon>Bacillati</taxon>
        <taxon>Actinomycetota</taxon>
        <taxon>Actinomycetes</taxon>
        <taxon>Propionibacteriales</taxon>
        <taxon>Nocardioidaceae</taxon>
        <taxon>Nocardioides</taxon>
    </lineage>
</organism>
<comment type="caution">
    <text evidence="2">The sequence shown here is derived from an EMBL/GenBank/DDBJ whole genome shotgun (WGS) entry which is preliminary data.</text>
</comment>
<dbReference type="Gene3D" id="3.10.180.10">
    <property type="entry name" value="2,3-Dihydroxybiphenyl 1,2-Dioxygenase, domain 1"/>
    <property type="match status" value="1"/>
</dbReference>
<evidence type="ECO:0000313" key="2">
    <source>
        <dbReference type="EMBL" id="OIJ27657.1"/>
    </source>
</evidence>
<evidence type="ECO:0000313" key="3">
    <source>
        <dbReference type="Proteomes" id="UP000033772"/>
    </source>
</evidence>